<dbReference type="AlphaFoldDB" id="A0A7W6JQY7"/>
<keyword evidence="3" id="KW-1185">Reference proteome</keyword>
<proteinExistence type="predicted"/>
<evidence type="ECO:0000313" key="2">
    <source>
        <dbReference type="EMBL" id="MBB4096886.1"/>
    </source>
</evidence>
<dbReference type="EMBL" id="JACIEH010000001">
    <property type="protein sequence ID" value="MBB4096886.1"/>
    <property type="molecule type" value="Genomic_DNA"/>
</dbReference>
<dbReference type="RefSeq" id="WP_183994115.1">
    <property type="nucleotide sequence ID" value="NZ_JACIEH010000001.1"/>
</dbReference>
<evidence type="ECO:0000313" key="3">
    <source>
        <dbReference type="Proteomes" id="UP000557392"/>
    </source>
</evidence>
<organism evidence="2 3">
    <name type="scientific">Sphingomonas kyeonggiensis</name>
    <dbReference type="NCBI Taxonomy" id="1268553"/>
    <lineage>
        <taxon>Bacteria</taxon>
        <taxon>Pseudomonadati</taxon>
        <taxon>Pseudomonadota</taxon>
        <taxon>Alphaproteobacteria</taxon>
        <taxon>Sphingomonadales</taxon>
        <taxon>Sphingomonadaceae</taxon>
        <taxon>Sphingomonas</taxon>
    </lineage>
</organism>
<sequence length="96" mass="11093">MQLLKAEDFEPWVGRQVRVNTLPAPVEIKLERIQRHAPLIGIDTREPFSLYFESPINVFLLDTSYQFDCGKGGPHEIHITQLMPSAKLRHYEAVFT</sequence>
<feature type="domain" description="DUF6916" evidence="1">
    <location>
        <begin position="4"/>
        <end position="95"/>
    </location>
</feature>
<comment type="caution">
    <text evidence="2">The sequence shown here is derived from an EMBL/GenBank/DDBJ whole genome shotgun (WGS) entry which is preliminary data.</text>
</comment>
<dbReference type="Proteomes" id="UP000557392">
    <property type="component" value="Unassembled WGS sequence"/>
</dbReference>
<reference evidence="2 3" key="1">
    <citation type="submission" date="2020-08" db="EMBL/GenBank/DDBJ databases">
        <title>Genomic Encyclopedia of Type Strains, Phase IV (KMG-IV): sequencing the most valuable type-strain genomes for metagenomic binning, comparative biology and taxonomic classification.</title>
        <authorList>
            <person name="Goeker M."/>
        </authorList>
    </citation>
    <scope>NUCLEOTIDE SEQUENCE [LARGE SCALE GENOMIC DNA]</scope>
    <source>
        <strain evidence="2 3">DSM 101806</strain>
    </source>
</reference>
<dbReference type="InterPro" id="IPR054209">
    <property type="entry name" value="DUF6916"/>
</dbReference>
<protein>
    <recommendedName>
        <fullName evidence="1">DUF6916 domain-containing protein</fullName>
    </recommendedName>
</protein>
<evidence type="ECO:0000259" key="1">
    <source>
        <dbReference type="Pfam" id="PF21880"/>
    </source>
</evidence>
<name>A0A7W6JQY7_9SPHN</name>
<gene>
    <name evidence="2" type="ORF">GGR46_000419</name>
</gene>
<dbReference type="Pfam" id="PF21880">
    <property type="entry name" value="DUF6916"/>
    <property type="match status" value="1"/>
</dbReference>
<accession>A0A7W6JQY7</accession>